<comment type="caution">
    <text evidence="1">The sequence shown here is derived from an EMBL/GenBank/DDBJ whole genome shotgun (WGS) entry which is preliminary data.</text>
</comment>
<keyword evidence="2" id="KW-1185">Reference proteome</keyword>
<gene>
    <name evidence="1" type="ORF">E1B28_013108</name>
</gene>
<protein>
    <submittedName>
        <fullName evidence="1">Uncharacterized protein</fullName>
    </submittedName>
</protein>
<name>A0A9P7RP26_9AGAR</name>
<dbReference type="RefSeq" id="XP_043003600.1">
    <property type="nucleotide sequence ID" value="XM_043158256.1"/>
</dbReference>
<reference evidence="1" key="1">
    <citation type="journal article" date="2021" name="Genome Biol. Evol.">
        <title>The assembled and annotated genome of the fairy-ring fungus Marasmius oreades.</title>
        <authorList>
            <person name="Hiltunen M."/>
            <person name="Ament-Velasquez S.L."/>
            <person name="Johannesson H."/>
        </authorList>
    </citation>
    <scope>NUCLEOTIDE SEQUENCE</scope>
    <source>
        <strain evidence="1">03SP1</strain>
    </source>
</reference>
<dbReference type="GeneID" id="66082183"/>
<sequence>MGARHLDRKEHNMRVIGQLKGHLKFDWRHTNRYHTVNPPDDLAALNQGDDAVQNLHHQIDFLTRRTAMVDSGMAGLVPPD</sequence>
<evidence type="ECO:0000313" key="1">
    <source>
        <dbReference type="EMBL" id="KAG7087129.1"/>
    </source>
</evidence>
<proteinExistence type="predicted"/>
<dbReference type="KEGG" id="more:E1B28_013108"/>
<dbReference type="EMBL" id="CM032189">
    <property type="protein sequence ID" value="KAG7087129.1"/>
    <property type="molecule type" value="Genomic_DNA"/>
</dbReference>
<dbReference type="AlphaFoldDB" id="A0A9P7RP26"/>
<dbReference type="Proteomes" id="UP001049176">
    <property type="component" value="Chromosome 9"/>
</dbReference>
<evidence type="ECO:0000313" key="2">
    <source>
        <dbReference type="Proteomes" id="UP001049176"/>
    </source>
</evidence>
<organism evidence="1 2">
    <name type="scientific">Marasmius oreades</name>
    <name type="common">fairy-ring Marasmius</name>
    <dbReference type="NCBI Taxonomy" id="181124"/>
    <lineage>
        <taxon>Eukaryota</taxon>
        <taxon>Fungi</taxon>
        <taxon>Dikarya</taxon>
        <taxon>Basidiomycota</taxon>
        <taxon>Agaricomycotina</taxon>
        <taxon>Agaricomycetes</taxon>
        <taxon>Agaricomycetidae</taxon>
        <taxon>Agaricales</taxon>
        <taxon>Marasmiineae</taxon>
        <taxon>Marasmiaceae</taxon>
        <taxon>Marasmius</taxon>
    </lineage>
</organism>
<accession>A0A9P7RP26</accession>